<evidence type="ECO:0000313" key="2">
    <source>
        <dbReference type="EMBL" id="MBF6355046.1"/>
    </source>
</evidence>
<protein>
    <submittedName>
        <fullName evidence="2">Uncharacterized protein</fullName>
    </submittedName>
</protein>
<dbReference type="Proteomes" id="UP000707731">
    <property type="component" value="Unassembled WGS sequence"/>
</dbReference>
<keyword evidence="1" id="KW-0472">Membrane</keyword>
<keyword evidence="1" id="KW-1133">Transmembrane helix</keyword>
<feature type="transmembrane region" description="Helical" evidence="1">
    <location>
        <begin position="16"/>
        <end position="34"/>
    </location>
</feature>
<accession>A0ABS0D9H0</accession>
<evidence type="ECO:0000256" key="1">
    <source>
        <dbReference type="SAM" id="Phobius"/>
    </source>
</evidence>
<gene>
    <name evidence="2" type="ORF">IU449_10905</name>
</gene>
<name>A0ABS0D9H0_9NOCA</name>
<organism evidence="2 3">
    <name type="scientific">Nocardia higoensis</name>
    <dbReference type="NCBI Taxonomy" id="228599"/>
    <lineage>
        <taxon>Bacteria</taxon>
        <taxon>Bacillati</taxon>
        <taxon>Actinomycetota</taxon>
        <taxon>Actinomycetes</taxon>
        <taxon>Mycobacteriales</taxon>
        <taxon>Nocardiaceae</taxon>
        <taxon>Nocardia</taxon>
    </lineage>
</organism>
<keyword evidence="1" id="KW-0812">Transmembrane</keyword>
<dbReference type="RefSeq" id="WP_195001703.1">
    <property type="nucleotide sequence ID" value="NZ_JADLQN010000001.1"/>
</dbReference>
<proteinExistence type="predicted"/>
<comment type="caution">
    <text evidence="2">The sequence shown here is derived from an EMBL/GenBank/DDBJ whole genome shotgun (WGS) entry which is preliminary data.</text>
</comment>
<sequence length="67" mass="7376">MKLRKRDLIFAKPRRSTAVLALVWIGIFVLYLFVKPEQQAGTTILPLSGLLPASITQSEPAQAEPAN</sequence>
<reference evidence="2 3" key="1">
    <citation type="submission" date="2020-10" db="EMBL/GenBank/DDBJ databases">
        <title>Identification of Nocardia species via Next-generation sequencing and recognition of intraspecies genetic diversity.</title>
        <authorList>
            <person name="Li P."/>
            <person name="Li P."/>
            <person name="Lu B."/>
        </authorList>
    </citation>
    <scope>NUCLEOTIDE SEQUENCE [LARGE SCALE GENOMIC DNA]</scope>
    <source>
        <strain evidence="2 3">BJ06-0143</strain>
    </source>
</reference>
<keyword evidence="3" id="KW-1185">Reference proteome</keyword>
<dbReference type="EMBL" id="JADLQN010000001">
    <property type="protein sequence ID" value="MBF6355046.1"/>
    <property type="molecule type" value="Genomic_DNA"/>
</dbReference>
<evidence type="ECO:0000313" key="3">
    <source>
        <dbReference type="Proteomes" id="UP000707731"/>
    </source>
</evidence>